<evidence type="ECO:0000313" key="3">
    <source>
        <dbReference type="Proteomes" id="UP000822688"/>
    </source>
</evidence>
<keyword evidence="1" id="KW-0472">Membrane</keyword>
<keyword evidence="3" id="KW-1185">Reference proteome</keyword>
<dbReference type="AlphaFoldDB" id="A0A8T0GKX7"/>
<accession>A0A8T0GKX7</accession>
<feature type="transmembrane region" description="Helical" evidence="1">
    <location>
        <begin position="20"/>
        <end position="40"/>
    </location>
</feature>
<protein>
    <submittedName>
        <fullName evidence="2">Uncharacterized protein</fullName>
    </submittedName>
</protein>
<feature type="transmembrane region" description="Helical" evidence="1">
    <location>
        <begin position="52"/>
        <end position="79"/>
    </location>
</feature>
<comment type="caution">
    <text evidence="2">The sequence shown here is derived from an EMBL/GenBank/DDBJ whole genome shotgun (WGS) entry which is preliminary data.</text>
</comment>
<dbReference type="EMBL" id="CM026431">
    <property type="protein sequence ID" value="KAG0558884.1"/>
    <property type="molecule type" value="Genomic_DNA"/>
</dbReference>
<name>A0A8T0GKX7_CERPU</name>
<reference evidence="2" key="1">
    <citation type="submission" date="2020-06" db="EMBL/GenBank/DDBJ databases">
        <title>WGS assembly of Ceratodon purpureus strain R40.</title>
        <authorList>
            <person name="Carey S.B."/>
            <person name="Jenkins J."/>
            <person name="Shu S."/>
            <person name="Lovell J.T."/>
            <person name="Sreedasyam A."/>
            <person name="Maumus F."/>
            <person name="Tiley G.P."/>
            <person name="Fernandez-Pozo N."/>
            <person name="Barry K."/>
            <person name="Chen C."/>
            <person name="Wang M."/>
            <person name="Lipzen A."/>
            <person name="Daum C."/>
            <person name="Saski C.A."/>
            <person name="Payton A.C."/>
            <person name="Mcbreen J.C."/>
            <person name="Conrad R.E."/>
            <person name="Kollar L.M."/>
            <person name="Olsson S."/>
            <person name="Huttunen S."/>
            <person name="Landis J.B."/>
            <person name="Wickett N.J."/>
            <person name="Johnson M.G."/>
            <person name="Rensing S.A."/>
            <person name="Grimwood J."/>
            <person name="Schmutz J."/>
            <person name="Mcdaniel S.F."/>
        </authorList>
    </citation>
    <scope>NUCLEOTIDE SEQUENCE</scope>
    <source>
        <strain evidence="2">R40</strain>
    </source>
</reference>
<gene>
    <name evidence="2" type="ORF">KC19_10G061900</name>
</gene>
<evidence type="ECO:0000256" key="1">
    <source>
        <dbReference type="SAM" id="Phobius"/>
    </source>
</evidence>
<dbReference type="Proteomes" id="UP000822688">
    <property type="component" value="Chromosome 10"/>
</dbReference>
<proteinExistence type="predicted"/>
<keyword evidence="1" id="KW-0812">Transmembrane</keyword>
<evidence type="ECO:0000313" key="2">
    <source>
        <dbReference type="EMBL" id="KAG0558884.1"/>
    </source>
</evidence>
<keyword evidence="1" id="KW-1133">Transmembrane helix</keyword>
<organism evidence="2 3">
    <name type="scientific">Ceratodon purpureus</name>
    <name type="common">Fire moss</name>
    <name type="synonym">Dicranum purpureum</name>
    <dbReference type="NCBI Taxonomy" id="3225"/>
    <lineage>
        <taxon>Eukaryota</taxon>
        <taxon>Viridiplantae</taxon>
        <taxon>Streptophyta</taxon>
        <taxon>Embryophyta</taxon>
        <taxon>Bryophyta</taxon>
        <taxon>Bryophytina</taxon>
        <taxon>Bryopsida</taxon>
        <taxon>Dicranidae</taxon>
        <taxon>Pseudoditrichales</taxon>
        <taxon>Ditrichaceae</taxon>
        <taxon>Ceratodon</taxon>
    </lineage>
</organism>
<sequence>MANFGSDGLGEKGLDRRLRHSSFSFVLALCSLGFLCRIVLARVSVSHCARSSSLIVLGFCDCAQVVGVSFGTLGFWLGLCSGFEFCARVLGLRSGFEFCARVLGLRSGFEFCARVLGLRSGRWGFCVR</sequence>